<feature type="region of interest" description="Disordered" evidence="6">
    <location>
        <begin position="1"/>
        <end position="26"/>
    </location>
</feature>
<sequence>MNLVPTMSTVPPTQTTPDSAPTKPEHVNRACEPCRLLKVRCLPYPDPATRRCQRCTKNGRTCHYAAPQKRRPRKRTDTRVAELEREVRAMRSLLNKSKQSPSGDSNQGSMNTVDEDQEIEGFLERAPIPHMAMNPSAFEEPMQEPRWGCGPGDMDGETSDTGERTLDVIERDLIGLELAQEYFDHYVNNMIVHCPIVVFRPEQTAESVRSSKPILFLTILAAAAGQKDHNIYITLHEELLQVFADRYIMNSDKSLELVQAFLLTCIWLYPPNDFRTLKFYQYVHMAASMSLDIGQPDLPGPFSKHQWPTVVADSFVKPPRQESHSNMGDTNPPPADPEAARILRQELLVLESKRTHLSCYLICASVSMSLRRPNMFAFSAFTKGCIDYLTNSPYALPSDKLLIIWSKIQHITEESAAVFAFDDLSTRVEMSDPRVQLTLKGFENRLEEFRKTIDPSQLSASLDVHYYMNKIILQEYAIMVKNADGFQPEELIDIGAKAGPISMASASAIMTVIESAHLLLDAFFSMPDDVIKCYPVVNFVRMSYGMVLLIKMYANASLPDSELGKILDADSLKIDYYLRTAVARLKRITEYRAASKFLQIVLKVAMYHQQRLTNAMPQTGEGLGAAQLIVPLLNLVMNNHGKPSLEEPTQSPLHKKGKRTNVADRNRRSSRPAPDAAGTTDHPNGPWYSEFSAGVGPYLTTNNTSPSNPSPSNPSPSSAQVLSYTHNASVSTATTATTDFSGTGNPADLANQWFPPATDFGGGLLPNDMDVDIFAFSEGMEFTTDDLNTFMPFIGSSAEMQMFEETHDWSNWGPGQQ</sequence>
<dbReference type="VEuPathDB" id="FungiDB:GMDG_07217"/>
<dbReference type="InterPro" id="IPR001138">
    <property type="entry name" value="Zn2Cys6_DnaBD"/>
</dbReference>
<evidence type="ECO:0000313" key="8">
    <source>
        <dbReference type="EMBL" id="OAF58202.1"/>
    </source>
</evidence>
<proteinExistence type="predicted"/>
<dbReference type="GO" id="GO:0000981">
    <property type="term" value="F:DNA-binding transcription factor activity, RNA polymerase II-specific"/>
    <property type="evidence" value="ECO:0007669"/>
    <property type="project" value="InterPro"/>
</dbReference>
<accession>A0A177A9X3</accession>
<dbReference type="Proteomes" id="UP000077154">
    <property type="component" value="Unassembled WGS sequence"/>
</dbReference>
<protein>
    <recommendedName>
        <fullName evidence="7">Zn(2)-C6 fungal-type domain-containing protein</fullName>
    </recommendedName>
</protein>
<dbReference type="GO" id="GO:0008270">
    <property type="term" value="F:zinc ion binding"/>
    <property type="evidence" value="ECO:0007669"/>
    <property type="project" value="InterPro"/>
</dbReference>
<feature type="compositionally biased region" description="Polar residues" evidence="6">
    <location>
        <begin position="1"/>
        <end position="19"/>
    </location>
</feature>
<dbReference type="OrthoDB" id="5226580at2759"/>
<dbReference type="CDD" id="cd00067">
    <property type="entry name" value="GAL4"/>
    <property type="match status" value="1"/>
</dbReference>
<dbReference type="Gene3D" id="4.10.240.10">
    <property type="entry name" value="Zn(2)-C6 fungal-type DNA-binding domain"/>
    <property type="match status" value="1"/>
</dbReference>
<evidence type="ECO:0000259" key="7">
    <source>
        <dbReference type="PROSITE" id="PS50048"/>
    </source>
</evidence>
<dbReference type="PROSITE" id="PS50048">
    <property type="entry name" value="ZN2_CY6_FUNGAL_2"/>
    <property type="match status" value="1"/>
</dbReference>
<reference evidence="8" key="1">
    <citation type="submission" date="2016-03" db="EMBL/GenBank/DDBJ databases">
        <title>Updated assembly of Pseudogymnoascus destructans, the fungus causing white-nose syndrome of bats.</title>
        <authorList>
            <person name="Palmer J.M."/>
            <person name="Drees K.P."/>
            <person name="Foster J.T."/>
            <person name="Lindner D.L."/>
        </authorList>
    </citation>
    <scope>NUCLEOTIDE SEQUENCE [LARGE SCALE GENOMIC DNA]</scope>
    <source>
        <strain evidence="8">20631-21</strain>
    </source>
</reference>
<keyword evidence="5" id="KW-0539">Nucleus</keyword>
<feature type="region of interest" description="Disordered" evidence="6">
    <location>
        <begin position="91"/>
        <end position="112"/>
    </location>
</feature>
<dbReference type="RefSeq" id="XP_024323487.1">
    <property type="nucleotide sequence ID" value="XM_024470117.1"/>
</dbReference>
<keyword evidence="2" id="KW-0805">Transcription regulation</keyword>
<name>A0A177A9X3_9PEZI</name>
<dbReference type="PROSITE" id="PS00463">
    <property type="entry name" value="ZN2_CY6_FUNGAL_1"/>
    <property type="match status" value="1"/>
</dbReference>
<evidence type="ECO:0000256" key="6">
    <source>
        <dbReference type="SAM" id="MobiDB-lite"/>
    </source>
</evidence>
<dbReference type="PANTHER" id="PTHR31845">
    <property type="entry name" value="FINGER DOMAIN PROTEIN, PUTATIVE-RELATED"/>
    <property type="match status" value="1"/>
</dbReference>
<dbReference type="CDD" id="cd12148">
    <property type="entry name" value="fungal_TF_MHR"/>
    <property type="match status" value="1"/>
</dbReference>
<dbReference type="InterPro" id="IPR036864">
    <property type="entry name" value="Zn2-C6_fun-type_DNA-bd_sf"/>
</dbReference>
<dbReference type="InterPro" id="IPR051089">
    <property type="entry name" value="prtT"/>
</dbReference>
<dbReference type="SMART" id="SM00066">
    <property type="entry name" value="GAL4"/>
    <property type="match status" value="1"/>
</dbReference>
<evidence type="ECO:0000256" key="1">
    <source>
        <dbReference type="ARBA" id="ARBA00004123"/>
    </source>
</evidence>
<feature type="region of interest" description="Disordered" evidence="6">
    <location>
        <begin position="641"/>
        <end position="722"/>
    </location>
</feature>
<keyword evidence="4" id="KW-0804">Transcription</keyword>
<dbReference type="GO" id="GO:0005634">
    <property type="term" value="C:nucleus"/>
    <property type="evidence" value="ECO:0007669"/>
    <property type="project" value="UniProtKB-SubCell"/>
</dbReference>
<feature type="domain" description="Zn(2)-C6 fungal-type" evidence="7">
    <location>
        <begin position="30"/>
        <end position="64"/>
    </location>
</feature>
<dbReference type="EMBL" id="KV441397">
    <property type="protein sequence ID" value="OAF58202.1"/>
    <property type="molecule type" value="Genomic_DNA"/>
</dbReference>
<evidence type="ECO:0000256" key="2">
    <source>
        <dbReference type="ARBA" id="ARBA00023015"/>
    </source>
</evidence>
<dbReference type="SUPFAM" id="SSF57701">
    <property type="entry name" value="Zn2/Cys6 DNA-binding domain"/>
    <property type="match status" value="1"/>
</dbReference>
<dbReference type="GO" id="GO:0000976">
    <property type="term" value="F:transcription cis-regulatory region binding"/>
    <property type="evidence" value="ECO:0007669"/>
    <property type="project" value="TreeGrafter"/>
</dbReference>
<dbReference type="AlphaFoldDB" id="A0A177A9X3"/>
<evidence type="ECO:0000256" key="3">
    <source>
        <dbReference type="ARBA" id="ARBA00023125"/>
    </source>
</evidence>
<evidence type="ECO:0000256" key="4">
    <source>
        <dbReference type="ARBA" id="ARBA00023163"/>
    </source>
</evidence>
<feature type="compositionally biased region" description="Polar residues" evidence="6">
    <location>
        <begin position="94"/>
        <end position="112"/>
    </location>
</feature>
<evidence type="ECO:0000256" key="5">
    <source>
        <dbReference type="ARBA" id="ARBA00023242"/>
    </source>
</evidence>
<keyword evidence="3" id="KW-0238">DNA-binding</keyword>
<gene>
    <name evidence="8" type="ORF">VC83_06520</name>
</gene>
<dbReference type="GeneID" id="36289579"/>
<dbReference type="PANTHER" id="PTHR31845:SF39">
    <property type="entry name" value="TRANSCRIPTION FACTOR PBCR-RELATED"/>
    <property type="match status" value="1"/>
</dbReference>
<comment type="subcellular location">
    <subcellularLocation>
        <location evidence="1">Nucleus</location>
    </subcellularLocation>
</comment>
<organism evidence="8">
    <name type="scientific">Pseudogymnoascus destructans</name>
    <dbReference type="NCBI Taxonomy" id="655981"/>
    <lineage>
        <taxon>Eukaryota</taxon>
        <taxon>Fungi</taxon>
        <taxon>Dikarya</taxon>
        <taxon>Ascomycota</taxon>
        <taxon>Pezizomycotina</taxon>
        <taxon>Leotiomycetes</taxon>
        <taxon>Thelebolales</taxon>
        <taxon>Thelebolaceae</taxon>
        <taxon>Pseudogymnoascus</taxon>
    </lineage>
</organism>
<dbReference type="eggNOG" id="ENOG502QRSG">
    <property type="taxonomic scope" value="Eukaryota"/>
</dbReference>